<dbReference type="PANTHER" id="PTHR10333">
    <property type="entry name" value="INHIBITOR OF GROWTH PROTEIN"/>
    <property type="match status" value="1"/>
</dbReference>
<evidence type="ECO:0000256" key="6">
    <source>
        <dbReference type="ARBA" id="ARBA00022833"/>
    </source>
</evidence>
<accession>A0ABQ8F3V6</accession>
<dbReference type="InterPro" id="IPR019786">
    <property type="entry name" value="Zinc_finger_PHD-type_CS"/>
</dbReference>
<comment type="subunit">
    <text evidence="12">Component of an histone acetyltransferase complex. Interacts with H3K4me3 and to a lesser extent with H3K4me2.</text>
</comment>
<evidence type="ECO:0000256" key="2">
    <source>
        <dbReference type="ARBA" id="ARBA00010210"/>
    </source>
</evidence>
<dbReference type="SMART" id="SM00249">
    <property type="entry name" value="PHD"/>
    <property type="match status" value="1"/>
</dbReference>
<evidence type="ECO:0000256" key="4">
    <source>
        <dbReference type="ARBA" id="ARBA00022723"/>
    </source>
</evidence>
<gene>
    <name evidence="15" type="ORF">BASA50_008546</name>
</gene>
<evidence type="ECO:0000256" key="3">
    <source>
        <dbReference type="ARBA" id="ARBA00022604"/>
    </source>
</evidence>
<dbReference type="PANTHER" id="PTHR10333:SF103">
    <property type="entry name" value="INHIBITOR OF GROWTH PROTEIN 3"/>
    <property type="match status" value="1"/>
</dbReference>
<organism evidence="15 16">
    <name type="scientific">Batrachochytrium salamandrivorans</name>
    <dbReference type="NCBI Taxonomy" id="1357716"/>
    <lineage>
        <taxon>Eukaryota</taxon>
        <taxon>Fungi</taxon>
        <taxon>Fungi incertae sedis</taxon>
        <taxon>Chytridiomycota</taxon>
        <taxon>Chytridiomycota incertae sedis</taxon>
        <taxon>Chytridiomycetes</taxon>
        <taxon>Rhizophydiales</taxon>
        <taxon>Rhizophydiales incertae sedis</taxon>
        <taxon>Batrachochytrium</taxon>
    </lineage>
</organism>
<dbReference type="PROSITE" id="PS50016">
    <property type="entry name" value="ZF_PHD_2"/>
    <property type="match status" value="1"/>
</dbReference>
<keyword evidence="16" id="KW-1185">Reference proteome</keyword>
<keyword evidence="3" id="KW-0341">Growth regulation</keyword>
<comment type="domain">
    <text evidence="12">The PHD-type zinc finger mediates the binding to H3K4me3.</text>
</comment>
<evidence type="ECO:0000256" key="10">
    <source>
        <dbReference type="ARBA" id="ARBA00023242"/>
    </source>
</evidence>
<evidence type="ECO:0000313" key="16">
    <source>
        <dbReference type="Proteomes" id="UP001648503"/>
    </source>
</evidence>
<dbReference type="InterPro" id="IPR028651">
    <property type="entry name" value="ING_fam"/>
</dbReference>
<evidence type="ECO:0000256" key="9">
    <source>
        <dbReference type="ARBA" id="ARBA00023163"/>
    </source>
</evidence>
<dbReference type="SUPFAM" id="SSF57903">
    <property type="entry name" value="FYVE/PHD zinc finger"/>
    <property type="match status" value="1"/>
</dbReference>
<keyword evidence="7 12" id="KW-0156">Chromatin regulator</keyword>
<dbReference type="EMBL" id="JAFCIX010000402">
    <property type="protein sequence ID" value="KAH6591689.1"/>
    <property type="molecule type" value="Genomic_DNA"/>
</dbReference>
<evidence type="ECO:0000256" key="12">
    <source>
        <dbReference type="RuleBase" id="RU361213"/>
    </source>
</evidence>
<feature type="compositionally biased region" description="Polar residues" evidence="13">
    <location>
        <begin position="90"/>
        <end position="115"/>
    </location>
</feature>
<dbReference type="InterPro" id="IPR011011">
    <property type="entry name" value="Znf_FYVE_PHD"/>
</dbReference>
<dbReference type="InterPro" id="IPR013083">
    <property type="entry name" value="Znf_RING/FYVE/PHD"/>
</dbReference>
<keyword evidence="4 12" id="KW-0479">Metal-binding</keyword>
<dbReference type="Gene3D" id="3.30.40.10">
    <property type="entry name" value="Zinc/RING finger domain, C3HC4 (zinc finger)"/>
    <property type="match status" value="1"/>
</dbReference>
<evidence type="ECO:0000256" key="7">
    <source>
        <dbReference type="ARBA" id="ARBA00022853"/>
    </source>
</evidence>
<name>A0ABQ8F3V6_9FUNG</name>
<dbReference type="InterPro" id="IPR001965">
    <property type="entry name" value="Znf_PHD"/>
</dbReference>
<dbReference type="Proteomes" id="UP001648503">
    <property type="component" value="Unassembled WGS sequence"/>
</dbReference>
<evidence type="ECO:0000256" key="8">
    <source>
        <dbReference type="ARBA" id="ARBA00023015"/>
    </source>
</evidence>
<reference evidence="15 16" key="1">
    <citation type="submission" date="2021-02" db="EMBL/GenBank/DDBJ databases">
        <title>Variation within the Batrachochytrium salamandrivorans European outbreak.</title>
        <authorList>
            <person name="Kelly M."/>
            <person name="Pasmans F."/>
            <person name="Shea T.P."/>
            <person name="Munoz J.F."/>
            <person name="Carranza S."/>
            <person name="Cuomo C.A."/>
            <person name="Martel A."/>
        </authorList>
    </citation>
    <scope>NUCLEOTIDE SEQUENCE [LARGE SCALE GENOMIC DNA]</scope>
    <source>
        <strain evidence="15 16">AMFP18/2</strain>
    </source>
</reference>
<keyword evidence="8" id="KW-0805">Transcription regulation</keyword>
<dbReference type="SMART" id="SM01408">
    <property type="entry name" value="ING"/>
    <property type="match status" value="1"/>
</dbReference>
<keyword evidence="10 12" id="KW-0539">Nucleus</keyword>
<proteinExistence type="inferred from homology"/>
<evidence type="ECO:0000313" key="15">
    <source>
        <dbReference type="EMBL" id="KAH6591689.1"/>
    </source>
</evidence>
<evidence type="ECO:0000259" key="14">
    <source>
        <dbReference type="PROSITE" id="PS50016"/>
    </source>
</evidence>
<comment type="caution">
    <text evidence="15">The sequence shown here is derived from an EMBL/GenBank/DDBJ whole genome shotgun (WGS) entry which is preliminary data.</text>
</comment>
<keyword evidence="5 11" id="KW-0863">Zinc-finger</keyword>
<dbReference type="InterPro" id="IPR024610">
    <property type="entry name" value="ING_N_histone-binding"/>
</dbReference>
<sequence>MLDCSQILEDFVPTIENVPSEIQFILGELSAKDAEFHSLKDQIHNDESALRKLIKTGPLEANSGIARKPPSTTSSSSVPKVVVLAPVESTSVESNTAPKTEPTPTVGSVTSTASLATPARVTEPDTPATQSSSGQKHDEVNKELDKTDLDLLSKFQRDTRAQLVGIPDQLFLYENVQRYFSAAKVLADKKVLMAEQMREMLERHTRRLNIELERLEESDALAIGLSVPSHNTIPLAVPTSMVSASAAIATAAAAVAAASFTAPSVLDFASTPISAAAAGSLAGGLGAHLLSTPLQGSGGAYLGASANESIQRIKREQLFGSDSPSSQSGHKRKLSGGNRTMIHKRSHKRKTEEGQGLFSSGVARSATPEMDEQLYCFCQQVSYGEMIACDNEECPHEWFHLECVGLAEPPNGVWFCRDCVQTNKLRKGR</sequence>
<keyword evidence="6 12" id="KW-0862">Zinc</keyword>
<protein>
    <recommendedName>
        <fullName evidence="12">Chromatin modification-related protein</fullName>
    </recommendedName>
</protein>
<comment type="subcellular location">
    <subcellularLocation>
        <location evidence="1 12">Nucleus</location>
    </subcellularLocation>
</comment>
<evidence type="ECO:0000256" key="11">
    <source>
        <dbReference type="PROSITE-ProRule" id="PRU00146"/>
    </source>
</evidence>
<feature type="region of interest" description="Disordered" evidence="13">
    <location>
        <begin position="90"/>
        <end position="142"/>
    </location>
</feature>
<evidence type="ECO:0000256" key="13">
    <source>
        <dbReference type="SAM" id="MobiDB-lite"/>
    </source>
</evidence>
<dbReference type="Gene3D" id="6.10.140.1740">
    <property type="match status" value="2"/>
</dbReference>
<evidence type="ECO:0000256" key="1">
    <source>
        <dbReference type="ARBA" id="ARBA00004123"/>
    </source>
</evidence>
<dbReference type="InterPro" id="IPR019787">
    <property type="entry name" value="Znf_PHD-finger"/>
</dbReference>
<comment type="similarity">
    <text evidence="2 12">Belongs to the ING family.</text>
</comment>
<dbReference type="PROSITE" id="PS01359">
    <property type="entry name" value="ZF_PHD_1"/>
    <property type="match status" value="1"/>
</dbReference>
<comment type="function">
    <text evidence="12">Component of an histone acetyltransferase complex.</text>
</comment>
<dbReference type="Pfam" id="PF12998">
    <property type="entry name" value="ING"/>
    <property type="match status" value="2"/>
</dbReference>
<feature type="domain" description="PHD-type" evidence="14">
    <location>
        <begin position="373"/>
        <end position="422"/>
    </location>
</feature>
<dbReference type="CDD" id="cd15505">
    <property type="entry name" value="PHD_ING"/>
    <property type="match status" value="1"/>
</dbReference>
<feature type="region of interest" description="Disordered" evidence="13">
    <location>
        <begin position="318"/>
        <end position="358"/>
    </location>
</feature>
<keyword evidence="9" id="KW-0804">Transcription</keyword>
<evidence type="ECO:0000256" key="5">
    <source>
        <dbReference type="ARBA" id="ARBA00022771"/>
    </source>
</evidence>